<feature type="transmembrane region" description="Helical" evidence="1">
    <location>
        <begin position="146"/>
        <end position="171"/>
    </location>
</feature>
<evidence type="ECO:0000313" key="3">
    <source>
        <dbReference type="WBParaSite" id="mrna-Wban_07400"/>
    </source>
</evidence>
<evidence type="ECO:0000313" key="2">
    <source>
        <dbReference type="Proteomes" id="UP000093561"/>
    </source>
</evidence>
<reference evidence="2" key="2">
    <citation type="journal article" date="2016" name="Mol. Ecol.">
        <title>Population genomics of the filarial nematode parasite Wuchereria bancrofti from mosquitoes.</title>
        <authorList>
            <person name="Small S.T."/>
            <person name="Reimer L.J."/>
            <person name="Tisch D.J."/>
            <person name="King C.L."/>
            <person name="Christensen B.M."/>
            <person name="Siba P.M."/>
            <person name="Kazura J.W."/>
            <person name="Serre D."/>
            <person name="Zimmerman P.A."/>
        </authorList>
    </citation>
    <scope>NUCLEOTIDE SEQUENCE</scope>
    <source>
        <strain evidence="2">pt0022</strain>
    </source>
</reference>
<dbReference type="SUPFAM" id="SSF81321">
    <property type="entry name" value="Family A G protein-coupled receptor-like"/>
    <property type="match status" value="1"/>
</dbReference>
<feature type="transmembrane region" description="Helical" evidence="1">
    <location>
        <begin position="237"/>
        <end position="258"/>
    </location>
</feature>
<evidence type="ECO:0000256" key="1">
    <source>
        <dbReference type="SAM" id="Phobius"/>
    </source>
</evidence>
<name>A0AAF5PYF1_WUCBA</name>
<dbReference type="WBParaSite" id="mrna-Wban_07400">
    <property type="protein sequence ID" value="mrna-Wban_07400"/>
    <property type="gene ID" value="Wban_07400"/>
</dbReference>
<evidence type="ECO:0008006" key="4">
    <source>
        <dbReference type="Google" id="ProtNLM"/>
    </source>
</evidence>
<dbReference type="Proteomes" id="UP000093561">
    <property type="component" value="Unassembled WGS sequence"/>
</dbReference>
<protein>
    <recommendedName>
        <fullName evidence="4">G-protein coupled receptors family 1 profile domain-containing protein</fullName>
    </recommendedName>
</protein>
<keyword evidence="1" id="KW-1133">Transmembrane helix</keyword>
<dbReference type="Gene3D" id="1.20.1070.10">
    <property type="entry name" value="Rhodopsin 7-helix transmembrane proteins"/>
    <property type="match status" value="1"/>
</dbReference>
<keyword evidence="1" id="KW-0472">Membrane</keyword>
<organism evidence="2 3">
    <name type="scientific">Wuchereria bancrofti</name>
    <dbReference type="NCBI Taxonomy" id="6293"/>
    <lineage>
        <taxon>Eukaryota</taxon>
        <taxon>Metazoa</taxon>
        <taxon>Ecdysozoa</taxon>
        <taxon>Nematoda</taxon>
        <taxon>Chromadorea</taxon>
        <taxon>Rhabditida</taxon>
        <taxon>Spirurina</taxon>
        <taxon>Spiruromorpha</taxon>
        <taxon>Filarioidea</taxon>
        <taxon>Onchocercidae</taxon>
        <taxon>Wuchereria</taxon>
    </lineage>
</organism>
<reference evidence="2" key="1">
    <citation type="submission" date="2015-03" db="EMBL/GenBank/DDBJ databases">
        <title>Wuchereria bancrofti Genome Sequencing Papua New Guinea Strain.</title>
        <authorList>
            <person name="Small S.T."/>
            <person name="Serre D."/>
            <person name="Zimmerman P.A."/>
        </authorList>
    </citation>
    <scope>NUCLEOTIDE SEQUENCE [LARGE SCALE GENOMIC DNA]</scope>
    <source>
        <strain evidence="2">pt0022</strain>
    </source>
</reference>
<dbReference type="AlphaFoldDB" id="A0AAF5PYF1"/>
<feature type="transmembrane region" description="Helical" evidence="1">
    <location>
        <begin position="204"/>
        <end position="225"/>
    </location>
</feature>
<feature type="transmembrane region" description="Helical" evidence="1">
    <location>
        <begin position="63"/>
        <end position="85"/>
    </location>
</feature>
<proteinExistence type="predicted"/>
<accession>A0AAF5PYF1</accession>
<feature type="transmembrane region" description="Helical" evidence="1">
    <location>
        <begin position="33"/>
        <end position="54"/>
    </location>
</feature>
<keyword evidence="1" id="KW-0812">Transmembrane</keyword>
<sequence length="290" mass="33017">MDLVNEVTTQTAKNTVYKEGVVLSLISYVLRTYAYLVIGTMLTLVNIPVFLVVITRKALRNTYLVLAIVFLNNGFTGISSILLGMKRLIDTGSGERSIDHHQCVLNVPLLPLTAYSLNGLSLLMNSMERFSVVAFPIYYYTHSTRICYSVIAAQYTITIIAITITAVASFIEPARRISNFCLLQSVYSPVFYKFLKNQKRYPQTALISCCFTFFLAVVPSIVQYIYILDPTSRSRTVVIACVYLPFLNSFNMITLFIWRQSDLRRAATYSFKWLFYGRKHQIQPATVVDF</sequence>
<reference evidence="3" key="3">
    <citation type="submission" date="2024-02" db="UniProtKB">
        <authorList>
            <consortium name="WormBaseParasite"/>
        </authorList>
    </citation>
    <scope>IDENTIFICATION</scope>
    <source>
        <strain evidence="3">pt0022</strain>
    </source>
</reference>